<comment type="caution">
    <text evidence="2">The sequence shown here is derived from an EMBL/GenBank/DDBJ whole genome shotgun (WGS) entry which is preliminary data.</text>
</comment>
<gene>
    <name evidence="2" type="ORF">SCF082_LOCUS39674</name>
</gene>
<protein>
    <submittedName>
        <fullName evidence="2">Uncharacterized protein</fullName>
    </submittedName>
</protein>
<reference evidence="2 3" key="1">
    <citation type="submission" date="2024-02" db="EMBL/GenBank/DDBJ databases">
        <authorList>
            <person name="Chen Y."/>
            <person name="Shah S."/>
            <person name="Dougan E. K."/>
            <person name="Thang M."/>
            <person name="Chan C."/>
        </authorList>
    </citation>
    <scope>NUCLEOTIDE SEQUENCE [LARGE SCALE GENOMIC DNA]</scope>
</reference>
<feature type="region of interest" description="Disordered" evidence="1">
    <location>
        <begin position="1"/>
        <end position="119"/>
    </location>
</feature>
<dbReference type="EMBL" id="CAXAMM010039082">
    <property type="protein sequence ID" value="CAK9083587.1"/>
    <property type="molecule type" value="Genomic_DNA"/>
</dbReference>
<feature type="non-terminal residue" evidence="2">
    <location>
        <position position="1"/>
    </location>
</feature>
<proteinExistence type="predicted"/>
<feature type="non-terminal residue" evidence="2">
    <location>
        <position position="269"/>
    </location>
</feature>
<name>A0ABP0Q9B4_9DINO</name>
<evidence type="ECO:0000256" key="1">
    <source>
        <dbReference type="SAM" id="MobiDB-lite"/>
    </source>
</evidence>
<accession>A0ABP0Q9B4</accession>
<feature type="compositionally biased region" description="Low complexity" evidence="1">
    <location>
        <begin position="78"/>
        <end position="87"/>
    </location>
</feature>
<evidence type="ECO:0000313" key="3">
    <source>
        <dbReference type="Proteomes" id="UP001642464"/>
    </source>
</evidence>
<dbReference type="Proteomes" id="UP001642464">
    <property type="component" value="Unassembled WGS sequence"/>
</dbReference>
<evidence type="ECO:0000313" key="2">
    <source>
        <dbReference type="EMBL" id="CAK9083587.1"/>
    </source>
</evidence>
<sequence length="269" mass="29649">EMEKQNLEDAEKEEESSSSSSSDSDSSDKSSTSNIGLKTGKAADAKRKAKAAPKKRQKKETEDKGDISIEPDTPATTEESQQAISSAESKKPENEQTEKPEKPEKPEGRERKLSDQSLTEKAQSLLKSLEEVQGWQIFSGNVKEKDLNSRVQWGLDIAGKCEERSGNGLPDLAIALDQEANRVSTIAEFFQKLNALMSGSASEPGNLKEFLLANCRIILEHVLGWETEQCTTFLTDLGKKLCEVLFATSGLEMVFFHFISVNKLGSWEG</sequence>
<feature type="compositionally biased region" description="Basic residues" evidence="1">
    <location>
        <begin position="47"/>
        <end position="58"/>
    </location>
</feature>
<keyword evidence="3" id="KW-1185">Reference proteome</keyword>
<organism evidence="2 3">
    <name type="scientific">Durusdinium trenchii</name>
    <dbReference type="NCBI Taxonomy" id="1381693"/>
    <lineage>
        <taxon>Eukaryota</taxon>
        <taxon>Sar</taxon>
        <taxon>Alveolata</taxon>
        <taxon>Dinophyceae</taxon>
        <taxon>Suessiales</taxon>
        <taxon>Symbiodiniaceae</taxon>
        <taxon>Durusdinium</taxon>
    </lineage>
</organism>
<feature type="compositionally biased region" description="Basic and acidic residues" evidence="1">
    <location>
        <begin position="88"/>
        <end position="114"/>
    </location>
</feature>